<dbReference type="GO" id="GO:0005524">
    <property type="term" value="F:ATP binding"/>
    <property type="evidence" value="ECO:0007669"/>
    <property type="project" value="InterPro"/>
</dbReference>
<dbReference type="InterPro" id="IPR051335">
    <property type="entry name" value="Alanyl-tRNA_Editing_Enzymes"/>
</dbReference>
<dbReference type="InterPro" id="IPR018164">
    <property type="entry name" value="Ala-tRNA-synth_IIc_N"/>
</dbReference>
<organism evidence="7 8">
    <name type="scientific">Niallia alba</name>
    <dbReference type="NCBI Taxonomy" id="2729105"/>
    <lineage>
        <taxon>Bacteria</taxon>
        <taxon>Bacillati</taxon>
        <taxon>Bacillota</taxon>
        <taxon>Bacilli</taxon>
        <taxon>Bacillales</taxon>
        <taxon>Bacillaceae</taxon>
        <taxon>Niallia</taxon>
    </lineage>
</organism>
<name>A0A7Y0PM73_9BACI</name>
<dbReference type="InterPro" id="IPR018163">
    <property type="entry name" value="Thr/Ala-tRNA-synth_IIc_edit"/>
</dbReference>
<gene>
    <name evidence="7" type="ORF">HHU08_12365</name>
</gene>
<evidence type="ECO:0000259" key="6">
    <source>
        <dbReference type="PROSITE" id="PS50860"/>
    </source>
</evidence>
<dbReference type="Pfam" id="PF02272">
    <property type="entry name" value="DHHA1"/>
    <property type="match status" value="1"/>
</dbReference>
<accession>A0A7Y0PM73</accession>
<dbReference type="SUPFAM" id="SSF55186">
    <property type="entry name" value="ThrRS/AlaRS common domain"/>
    <property type="match status" value="1"/>
</dbReference>
<sequence>MSTKLYYSNPYETKWTTDIEKIIEEENRTFVILKETAFYPEGGGQPADTGTINGIRVIDVQIKNDQIYHLVENKPEEQTVECVIDWNRRFDHMQQHTAQHLLSAVLEELYSIPTVSFHLGKEYTTIDVDTTDLTKEQIETIETACNTYIMKNLEIKTYFTNHEEVNKFPLRKLPEVTGDIRIVEIEGIDYSACAGTHVQRTGELSLFKIMKTEKHRGQIRVFFLSGWRSLYDYQTSQTILDHLSSHFKTNKQQLEDRINKLELEKKALNREVEVLKSENTAFLGEQILADQNEKIIFLQFEEKTMKDLSTLAKYIIQQSSYIILLSSQLEKKVLLQHNGDYSLHCGKLLKEAIKDFEGKGGGNELLAQATFPSIQQLNACTSKIKETLQSIL</sequence>
<evidence type="ECO:0000256" key="4">
    <source>
        <dbReference type="ARBA" id="ARBA00022833"/>
    </source>
</evidence>
<evidence type="ECO:0000313" key="7">
    <source>
        <dbReference type="EMBL" id="NMO77792.1"/>
    </source>
</evidence>
<dbReference type="RefSeq" id="WP_101731175.1">
    <property type="nucleotide sequence ID" value="NZ_JABBPK010000001.1"/>
</dbReference>
<dbReference type="PANTHER" id="PTHR43462">
    <property type="entry name" value="ALANYL-TRNA EDITING PROTEIN"/>
    <property type="match status" value="1"/>
</dbReference>
<dbReference type="InterPro" id="IPR009000">
    <property type="entry name" value="Transl_B-barrel_sf"/>
</dbReference>
<dbReference type="Gene3D" id="3.30.980.10">
    <property type="entry name" value="Threonyl-trna Synthetase, Chain A, domain 2"/>
    <property type="match status" value="1"/>
</dbReference>
<evidence type="ECO:0000256" key="1">
    <source>
        <dbReference type="ARBA" id="ARBA00001947"/>
    </source>
</evidence>
<dbReference type="InterPro" id="IPR003156">
    <property type="entry name" value="DHHA1_dom"/>
</dbReference>
<dbReference type="Pfam" id="PF01411">
    <property type="entry name" value="tRNA-synt_2c"/>
    <property type="match status" value="1"/>
</dbReference>
<evidence type="ECO:0000256" key="3">
    <source>
        <dbReference type="ARBA" id="ARBA00022723"/>
    </source>
</evidence>
<reference evidence="7 8" key="1">
    <citation type="submission" date="2020-04" db="EMBL/GenBank/DDBJ databases">
        <title>Bacillus sp. UniB3 isolated from commercial digestive syrup.</title>
        <authorList>
            <person name="Thorat V."/>
            <person name="Kirdat K."/>
            <person name="Tiwarekar B."/>
            <person name="Yadav A."/>
        </authorList>
    </citation>
    <scope>NUCLEOTIDE SEQUENCE [LARGE SCALE GENOMIC DNA]</scope>
    <source>
        <strain evidence="7 8">UniB3</strain>
    </source>
</reference>
<dbReference type="PROSITE" id="PS50860">
    <property type="entry name" value="AA_TRNA_LIGASE_II_ALA"/>
    <property type="match status" value="1"/>
</dbReference>
<dbReference type="Gene3D" id="3.10.310.40">
    <property type="match status" value="1"/>
</dbReference>
<evidence type="ECO:0000256" key="5">
    <source>
        <dbReference type="SAM" id="Coils"/>
    </source>
</evidence>
<dbReference type="Pfam" id="PF07973">
    <property type="entry name" value="tRNA_SAD"/>
    <property type="match status" value="1"/>
</dbReference>
<dbReference type="GO" id="GO:0006419">
    <property type="term" value="P:alanyl-tRNA aminoacylation"/>
    <property type="evidence" value="ECO:0007669"/>
    <property type="project" value="InterPro"/>
</dbReference>
<comment type="subcellular location">
    <subcellularLocation>
        <location evidence="2">Cytoplasm</location>
    </subcellularLocation>
</comment>
<dbReference type="AlphaFoldDB" id="A0A7Y0PM73"/>
<dbReference type="Proteomes" id="UP000588491">
    <property type="component" value="Unassembled WGS sequence"/>
</dbReference>
<keyword evidence="8" id="KW-1185">Reference proteome</keyword>
<keyword evidence="5" id="KW-0175">Coiled coil</keyword>
<comment type="cofactor">
    <cofactor evidence="1">
        <name>Zn(2+)</name>
        <dbReference type="ChEBI" id="CHEBI:29105"/>
    </cofactor>
</comment>
<keyword evidence="4" id="KW-0862">Zinc</keyword>
<dbReference type="GO" id="GO:0003676">
    <property type="term" value="F:nucleic acid binding"/>
    <property type="evidence" value="ECO:0007669"/>
    <property type="project" value="InterPro"/>
</dbReference>
<dbReference type="SMART" id="SM00863">
    <property type="entry name" value="tRNA_SAD"/>
    <property type="match status" value="1"/>
</dbReference>
<evidence type="ECO:0000256" key="2">
    <source>
        <dbReference type="ARBA" id="ARBA00004496"/>
    </source>
</evidence>
<dbReference type="EMBL" id="JABBPK010000001">
    <property type="protein sequence ID" value="NMO77792.1"/>
    <property type="molecule type" value="Genomic_DNA"/>
</dbReference>
<dbReference type="GO" id="GO:0004813">
    <property type="term" value="F:alanine-tRNA ligase activity"/>
    <property type="evidence" value="ECO:0007669"/>
    <property type="project" value="InterPro"/>
</dbReference>
<dbReference type="GO" id="GO:0046872">
    <property type="term" value="F:metal ion binding"/>
    <property type="evidence" value="ECO:0007669"/>
    <property type="project" value="UniProtKB-KW"/>
</dbReference>
<protein>
    <recommendedName>
        <fullName evidence="6">Alanyl-transfer RNA synthetases family profile domain-containing protein</fullName>
    </recommendedName>
</protein>
<keyword evidence="3" id="KW-0479">Metal-binding</keyword>
<dbReference type="SUPFAM" id="SSF50447">
    <property type="entry name" value="Translation proteins"/>
    <property type="match status" value="1"/>
</dbReference>
<feature type="domain" description="Alanyl-transfer RNA synthetases family profile" evidence="6">
    <location>
        <begin position="1"/>
        <end position="213"/>
    </location>
</feature>
<dbReference type="Gene3D" id="2.40.30.130">
    <property type="match status" value="1"/>
</dbReference>
<dbReference type="InterPro" id="IPR012947">
    <property type="entry name" value="tRNA_SAD"/>
</dbReference>
<dbReference type="GO" id="GO:0005737">
    <property type="term" value="C:cytoplasm"/>
    <property type="evidence" value="ECO:0007669"/>
    <property type="project" value="UniProtKB-SubCell"/>
</dbReference>
<feature type="coiled-coil region" evidence="5">
    <location>
        <begin position="244"/>
        <end position="278"/>
    </location>
</feature>
<proteinExistence type="predicted"/>
<dbReference type="GO" id="GO:0002161">
    <property type="term" value="F:aminoacyl-tRNA deacylase activity"/>
    <property type="evidence" value="ECO:0007669"/>
    <property type="project" value="UniProtKB-ARBA"/>
</dbReference>
<dbReference type="PANTHER" id="PTHR43462:SF1">
    <property type="entry name" value="ALANYL-TRNA EDITING PROTEIN AARSD1"/>
    <property type="match status" value="1"/>
</dbReference>
<dbReference type="InterPro" id="IPR018165">
    <property type="entry name" value="Ala-tRNA-synth_IIc_core"/>
</dbReference>
<evidence type="ECO:0000313" key="8">
    <source>
        <dbReference type="Proteomes" id="UP000588491"/>
    </source>
</evidence>
<comment type="caution">
    <text evidence="7">The sequence shown here is derived from an EMBL/GenBank/DDBJ whole genome shotgun (WGS) entry which is preliminary data.</text>
</comment>